<organism evidence="2">
    <name type="scientific">Actinomyces succiniciruminis</name>
    <dbReference type="NCBI Taxonomy" id="1522002"/>
    <lineage>
        <taxon>Bacteria</taxon>
        <taxon>Bacillati</taxon>
        <taxon>Actinomycetota</taxon>
        <taxon>Actinomycetes</taxon>
        <taxon>Actinomycetales</taxon>
        <taxon>Actinomycetaceae</taxon>
        <taxon>Actinomyces</taxon>
    </lineage>
</organism>
<proteinExistence type="predicted"/>
<dbReference type="AlphaFoldDB" id="A0A1L7RBW7"/>
<dbReference type="RefSeq" id="WP_210580247.1">
    <property type="nucleotide sequence ID" value="NZ_LK995505.1"/>
</dbReference>
<keyword evidence="1" id="KW-0732">Signal</keyword>
<gene>
    <name evidence="2" type="ORF">AAM4_1575</name>
</gene>
<evidence type="ECO:0000256" key="1">
    <source>
        <dbReference type="SAM" id="SignalP"/>
    </source>
</evidence>
<evidence type="ECO:0000313" key="2">
    <source>
        <dbReference type="EMBL" id="CED91407.1"/>
    </source>
</evidence>
<feature type="chain" id="PRO_5012860436" evidence="1">
    <location>
        <begin position="23"/>
        <end position="125"/>
    </location>
</feature>
<sequence length="125" mass="13260">MIKTILGGLAVSVLAAVPAATAAPESGELESGWAYRVEDGELLRTGRIVDQALPGESDEAARCDGVDGRVRAEIDLDVPGLTWHGSDGCLRWAQATDGDGQVHRYWVTPGAEVVYVVELDEEVPS</sequence>
<accession>A0A1L7RBW7</accession>
<dbReference type="EMBL" id="LK995505">
    <property type="protein sequence ID" value="CED91407.1"/>
    <property type="molecule type" value="Genomic_DNA"/>
</dbReference>
<reference evidence="2" key="1">
    <citation type="submission" date="2014-07" db="EMBL/GenBank/DDBJ databases">
        <authorList>
            <person name="Zhang J.E."/>
            <person name="Yang H."/>
            <person name="Guo J."/>
            <person name="Deng Z."/>
            <person name="Luo H."/>
            <person name="Luo M."/>
            <person name="Zhao B."/>
        </authorList>
    </citation>
    <scope>NUCLEOTIDE SEQUENCE</scope>
    <source>
        <strain evidence="2">AM4</strain>
    </source>
</reference>
<name>A0A1L7RBW7_9ACTO</name>
<protein>
    <submittedName>
        <fullName evidence="2">Uncharacterized protein</fullName>
    </submittedName>
</protein>
<feature type="signal peptide" evidence="1">
    <location>
        <begin position="1"/>
        <end position="22"/>
    </location>
</feature>